<comment type="caution">
    <text evidence="1">The sequence shown here is derived from an EMBL/GenBank/DDBJ whole genome shotgun (WGS) entry which is preliminary data.</text>
</comment>
<sequence length="305" mass="35033">MTITKEEAACSIFNLEINQENIDTAIKQLESVGLVPVYFANGDPQSPFAIALKKVKLEPWKYITYRSEDKNEKLSLPSILNSYDVAVPTSKRAIIELLNLIIPPVPINKITRDKFLTGSDLFKIVKRYFASDWCYNARQLNNLIGKDGSWGVSEQQRTNDGRIRGRTYHVVKSKLRRFRWKDISNISQFRYLVRTTQTNYVTIGYVRKSNTTEPATAKYKSLTLQAYNLKTKNLCQHVFASIDTNADVLMEDRNYNQTTPDIKYTYGDCQDLLDFIDVSDKKVRLVVISFPGLSTNPTNIRDFVK</sequence>
<name>A0ABP9Z5H9_9FUNG</name>
<dbReference type="EMBL" id="BAABUK010000020">
    <property type="protein sequence ID" value="GAA5814365.1"/>
    <property type="molecule type" value="Genomic_DNA"/>
</dbReference>
<accession>A0ABP9Z5H9</accession>
<organism evidence="1 2">
    <name type="scientific">Mucor flavus</name>
    <dbReference type="NCBI Taxonomy" id="439312"/>
    <lineage>
        <taxon>Eukaryota</taxon>
        <taxon>Fungi</taxon>
        <taxon>Fungi incertae sedis</taxon>
        <taxon>Mucoromycota</taxon>
        <taxon>Mucoromycotina</taxon>
        <taxon>Mucoromycetes</taxon>
        <taxon>Mucorales</taxon>
        <taxon>Mucorineae</taxon>
        <taxon>Mucoraceae</taxon>
        <taxon>Mucor</taxon>
    </lineage>
</organism>
<dbReference type="Proteomes" id="UP001473302">
    <property type="component" value="Unassembled WGS sequence"/>
</dbReference>
<reference evidence="1 2" key="1">
    <citation type="submission" date="2024-04" db="EMBL/GenBank/DDBJ databases">
        <title>genome sequences of Mucor flavus KT1a and Helicostylum pulchrum KT1b strains isolated from the surface of a dry-aged beef.</title>
        <authorList>
            <person name="Toyotome T."/>
            <person name="Hosono M."/>
            <person name="Torimaru M."/>
            <person name="Fukuda K."/>
            <person name="Mikami N."/>
        </authorList>
    </citation>
    <scope>NUCLEOTIDE SEQUENCE [LARGE SCALE GENOMIC DNA]</scope>
    <source>
        <strain evidence="1 2">KT1a</strain>
    </source>
</reference>
<gene>
    <name evidence="1" type="ORF">MFLAVUS_007859</name>
</gene>
<protein>
    <submittedName>
        <fullName evidence="1">Uncharacterized protein</fullName>
    </submittedName>
</protein>
<evidence type="ECO:0000313" key="2">
    <source>
        <dbReference type="Proteomes" id="UP001473302"/>
    </source>
</evidence>
<keyword evidence="2" id="KW-1185">Reference proteome</keyword>
<proteinExistence type="predicted"/>
<evidence type="ECO:0000313" key="1">
    <source>
        <dbReference type="EMBL" id="GAA5814365.1"/>
    </source>
</evidence>